<dbReference type="Proteomes" id="UP001454036">
    <property type="component" value="Unassembled WGS sequence"/>
</dbReference>
<name>A0AAV3NYF2_LITER</name>
<evidence type="ECO:0000259" key="2">
    <source>
        <dbReference type="Pfam" id="PF07727"/>
    </source>
</evidence>
<dbReference type="InterPro" id="IPR013103">
    <property type="entry name" value="RVT_2"/>
</dbReference>
<organism evidence="3 4">
    <name type="scientific">Lithospermum erythrorhizon</name>
    <name type="common">Purple gromwell</name>
    <name type="synonym">Lithospermum officinale var. erythrorhizon</name>
    <dbReference type="NCBI Taxonomy" id="34254"/>
    <lineage>
        <taxon>Eukaryota</taxon>
        <taxon>Viridiplantae</taxon>
        <taxon>Streptophyta</taxon>
        <taxon>Embryophyta</taxon>
        <taxon>Tracheophyta</taxon>
        <taxon>Spermatophyta</taxon>
        <taxon>Magnoliopsida</taxon>
        <taxon>eudicotyledons</taxon>
        <taxon>Gunneridae</taxon>
        <taxon>Pentapetalae</taxon>
        <taxon>asterids</taxon>
        <taxon>lamiids</taxon>
        <taxon>Boraginales</taxon>
        <taxon>Boraginaceae</taxon>
        <taxon>Boraginoideae</taxon>
        <taxon>Lithospermeae</taxon>
        <taxon>Lithospermum</taxon>
    </lineage>
</organism>
<reference evidence="3 4" key="1">
    <citation type="submission" date="2024-01" db="EMBL/GenBank/DDBJ databases">
        <title>The complete chloroplast genome sequence of Lithospermum erythrorhizon: insights into the phylogenetic relationship among Boraginaceae species and the maternal lineages of purple gromwells.</title>
        <authorList>
            <person name="Okada T."/>
            <person name="Watanabe K."/>
        </authorList>
    </citation>
    <scope>NUCLEOTIDE SEQUENCE [LARGE SCALE GENOMIC DNA]</scope>
</reference>
<dbReference type="EMBL" id="BAABME010000591">
    <property type="protein sequence ID" value="GAA0144008.1"/>
    <property type="molecule type" value="Genomic_DNA"/>
</dbReference>
<evidence type="ECO:0000256" key="1">
    <source>
        <dbReference type="SAM" id="MobiDB-lite"/>
    </source>
</evidence>
<dbReference type="Pfam" id="PF07727">
    <property type="entry name" value="RVT_2"/>
    <property type="match status" value="1"/>
</dbReference>
<keyword evidence="4" id="KW-1185">Reference proteome</keyword>
<feature type="region of interest" description="Disordered" evidence="1">
    <location>
        <begin position="89"/>
        <end position="130"/>
    </location>
</feature>
<feature type="domain" description="Reverse transcriptase Ty1/copia-type" evidence="2">
    <location>
        <begin position="303"/>
        <end position="388"/>
    </location>
</feature>
<evidence type="ECO:0000313" key="3">
    <source>
        <dbReference type="EMBL" id="GAA0144008.1"/>
    </source>
</evidence>
<evidence type="ECO:0000313" key="4">
    <source>
        <dbReference type="Proteomes" id="UP001454036"/>
    </source>
</evidence>
<comment type="caution">
    <text evidence="3">The sequence shown here is derived from an EMBL/GenBank/DDBJ whole genome shotgun (WGS) entry which is preliminary data.</text>
</comment>
<accession>A0AAV3NYF2</accession>
<keyword evidence="3" id="KW-0812">Transmembrane</keyword>
<proteinExistence type="predicted"/>
<feature type="compositionally biased region" description="Low complexity" evidence="1">
    <location>
        <begin position="118"/>
        <end position="130"/>
    </location>
</feature>
<gene>
    <name evidence="3" type="ORF">LIER_04562</name>
</gene>
<dbReference type="AlphaFoldDB" id="A0AAV3NYF2"/>
<keyword evidence="3" id="KW-0472">Membrane</keyword>
<sequence length="388" mass="42082">MTIGDYFGKLQPLLDELATYDPIPSCLCGLFLCDLAFGALRSSLLSQDPPPTLDPAYHAMLQEEQLQSKREVAIDRDAVMVMAAQTSRGKNGYPEWWGDRPRQPGRGTGRGSTVAQRAGGPAQPGHALAAAASGWHGSGFSSGGSLSDIEWQKLKLMLSASKVGAEDRLTDTCCDDDHSSGVSAEYHDEILGDGMLVGSGVSDGEVPSMQPVVADVDVPRGPDEAVVQLAAEDTGVASEARECWAEAEVELGKGKQIKRVEPRSFKEAMKFPEWREAMKKEIEALENNGTWSMVTLPPGKKALGAQWVYKVEGIDFNDTFALVAKMVTVRVFLAVAAVKKWELHQMDVQNAFLHGDLSEEVFMRLPPGFDKGRPGLVCKLNKSLYGLK</sequence>
<keyword evidence="3" id="KW-0675">Receptor</keyword>
<protein>
    <submittedName>
        <fullName evidence="3">Transmembrane signal receptor</fullName>
    </submittedName>
</protein>